<evidence type="ECO:0000256" key="1">
    <source>
        <dbReference type="SAM" id="MobiDB-lite"/>
    </source>
</evidence>
<comment type="caution">
    <text evidence="2">The sequence shown here is derived from an EMBL/GenBank/DDBJ whole genome shotgun (WGS) entry which is preliminary data.</text>
</comment>
<name>A0A1R1L8L5_9MICC</name>
<evidence type="ECO:0000313" key="2">
    <source>
        <dbReference type="EMBL" id="OMH23809.1"/>
    </source>
</evidence>
<organism evidence="2 3">
    <name type="scientific">Tersicoccus phoenicis</name>
    <dbReference type="NCBI Taxonomy" id="554083"/>
    <lineage>
        <taxon>Bacteria</taxon>
        <taxon>Bacillati</taxon>
        <taxon>Actinomycetota</taxon>
        <taxon>Actinomycetes</taxon>
        <taxon>Micrococcales</taxon>
        <taxon>Micrococcaceae</taxon>
        <taxon>Tersicoccus</taxon>
    </lineage>
</organism>
<dbReference type="Proteomes" id="UP000187085">
    <property type="component" value="Unassembled WGS sequence"/>
</dbReference>
<protein>
    <submittedName>
        <fullName evidence="2">Uncharacterized protein</fullName>
    </submittedName>
</protein>
<gene>
    <name evidence="2" type="ORF">BKD30_10530</name>
</gene>
<proteinExistence type="predicted"/>
<feature type="region of interest" description="Disordered" evidence="1">
    <location>
        <begin position="1"/>
        <end position="74"/>
    </location>
</feature>
<feature type="compositionally biased region" description="Basic and acidic residues" evidence="1">
    <location>
        <begin position="51"/>
        <end position="65"/>
    </location>
</feature>
<dbReference type="STRING" id="554083.BKD30_10530"/>
<feature type="compositionally biased region" description="Acidic residues" evidence="1">
    <location>
        <begin position="30"/>
        <end position="50"/>
    </location>
</feature>
<evidence type="ECO:0000313" key="3">
    <source>
        <dbReference type="Proteomes" id="UP000187085"/>
    </source>
</evidence>
<dbReference type="AlphaFoldDB" id="A0A1R1L8L5"/>
<sequence length="74" mass="8193">MFVRRHRERDSSYRSGQPPTASTGVSVPPGDEEPGDEEPGDEEPGDEEPGDEGRPEAWVRREPRHTARPASVPD</sequence>
<accession>A0A1R1L8L5</accession>
<dbReference type="EMBL" id="MRDE01000068">
    <property type="protein sequence ID" value="OMH23809.1"/>
    <property type="molecule type" value="Genomic_DNA"/>
</dbReference>
<keyword evidence="3" id="KW-1185">Reference proteome</keyword>
<feature type="compositionally biased region" description="Polar residues" evidence="1">
    <location>
        <begin position="13"/>
        <end position="25"/>
    </location>
</feature>
<reference evidence="2 3" key="1">
    <citation type="submission" date="2016-12" db="EMBL/GenBank/DDBJ databases">
        <title>Draft genome of Tersicoccus phoenicis 1P05MA.</title>
        <authorList>
            <person name="Nakajima Y."/>
            <person name="Yoshizawa S."/>
            <person name="Nakamura K."/>
            <person name="Ogura Y."/>
            <person name="Hayashi T."/>
            <person name="Kogure K."/>
        </authorList>
    </citation>
    <scope>NUCLEOTIDE SEQUENCE [LARGE SCALE GENOMIC DNA]</scope>
    <source>
        <strain evidence="2 3">1p05MA</strain>
    </source>
</reference>